<comment type="caution">
    <text evidence="2">The sequence shown here is derived from an EMBL/GenBank/DDBJ whole genome shotgun (WGS) entry which is preliminary data.</text>
</comment>
<dbReference type="AlphaFoldDB" id="A0A8K0SZM3"/>
<dbReference type="EMBL" id="JAGPNK010000001">
    <property type="protein sequence ID" value="KAH7327829.1"/>
    <property type="molecule type" value="Genomic_DNA"/>
</dbReference>
<sequence>MGEGEGEGVPEVQEIGLEHGHLTWNMLGWVAGMSWHRDGTETPSLDKPGKRHPPRVHTNRPSIWQRWTGASVHDTRYHDRNSPTVMNAHVNIPQDFERQARRVKCDRIDMNPASPSLPLSGVAQFRIDGHCCLAHKTKKTTVPGIKEQLVPCIDDCRVSTTVLPMDVCTASGCAVRSHACTSGTVLTKSWWPPYLKQLVARSPCGEGRRAMRRMQFRILSLWAKVVDDGVLLQWTSLCHGRN</sequence>
<evidence type="ECO:0000256" key="1">
    <source>
        <dbReference type="SAM" id="MobiDB-lite"/>
    </source>
</evidence>
<keyword evidence="3" id="KW-1185">Reference proteome</keyword>
<reference evidence="2" key="1">
    <citation type="journal article" date="2021" name="Nat. Commun.">
        <title>Genetic determinants of endophytism in the Arabidopsis root mycobiome.</title>
        <authorList>
            <person name="Mesny F."/>
            <person name="Miyauchi S."/>
            <person name="Thiergart T."/>
            <person name="Pickel B."/>
            <person name="Atanasova L."/>
            <person name="Karlsson M."/>
            <person name="Huettel B."/>
            <person name="Barry K.W."/>
            <person name="Haridas S."/>
            <person name="Chen C."/>
            <person name="Bauer D."/>
            <person name="Andreopoulos W."/>
            <person name="Pangilinan J."/>
            <person name="LaButti K."/>
            <person name="Riley R."/>
            <person name="Lipzen A."/>
            <person name="Clum A."/>
            <person name="Drula E."/>
            <person name="Henrissat B."/>
            <person name="Kohler A."/>
            <person name="Grigoriev I.V."/>
            <person name="Martin F.M."/>
            <person name="Hacquard S."/>
        </authorList>
    </citation>
    <scope>NUCLEOTIDE SEQUENCE</scope>
    <source>
        <strain evidence="2">MPI-CAGE-CH-0235</strain>
    </source>
</reference>
<protein>
    <submittedName>
        <fullName evidence="2">Uncharacterized protein</fullName>
    </submittedName>
</protein>
<accession>A0A8K0SZM3</accession>
<evidence type="ECO:0000313" key="2">
    <source>
        <dbReference type="EMBL" id="KAH7327829.1"/>
    </source>
</evidence>
<evidence type="ECO:0000313" key="3">
    <source>
        <dbReference type="Proteomes" id="UP000813444"/>
    </source>
</evidence>
<name>A0A8K0SZM3_9HYPO</name>
<feature type="region of interest" description="Disordered" evidence="1">
    <location>
        <begin position="39"/>
        <end position="59"/>
    </location>
</feature>
<proteinExistence type="predicted"/>
<feature type="compositionally biased region" description="Basic residues" evidence="1">
    <location>
        <begin position="49"/>
        <end position="58"/>
    </location>
</feature>
<gene>
    <name evidence="2" type="ORF">B0I35DRAFT_2207</name>
</gene>
<dbReference type="Proteomes" id="UP000813444">
    <property type="component" value="Unassembled WGS sequence"/>
</dbReference>
<organism evidence="2 3">
    <name type="scientific">Stachybotrys elegans</name>
    <dbReference type="NCBI Taxonomy" id="80388"/>
    <lineage>
        <taxon>Eukaryota</taxon>
        <taxon>Fungi</taxon>
        <taxon>Dikarya</taxon>
        <taxon>Ascomycota</taxon>
        <taxon>Pezizomycotina</taxon>
        <taxon>Sordariomycetes</taxon>
        <taxon>Hypocreomycetidae</taxon>
        <taxon>Hypocreales</taxon>
        <taxon>Stachybotryaceae</taxon>
        <taxon>Stachybotrys</taxon>
    </lineage>
</organism>